<name>A0A7U3Y095_ACIBC</name>
<accession>A0A7U3Y095</accession>
<sequence length="40" mass="4936">MAWKFIKLDKVVSQKECNNFLEKEENKKLLKLLRIQKNMR</sequence>
<protein>
    <submittedName>
        <fullName evidence="1">Uncharacterized protein</fullName>
    </submittedName>
</protein>
<dbReference type="AlphaFoldDB" id="A0A7U3Y095"/>
<dbReference type="Proteomes" id="UP000008839">
    <property type="component" value="Chromosome"/>
</dbReference>
<organism evidence="1 2">
    <name type="scientific">Acinetobacter baumannii (strain ACICU)</name>
    <dbReference type="NCBI Taxonomy" id="405416"/>
    <lineage>
        <taxon>Bacteria</taxon>
        <taxon>Pseudomonadati</taxon>
        <taxon>Pseudomonadota</taxon>
        <taxon>Gammaproteobacteria</taxon>
        <taxon>Moraxellales</taxon>
        <taxon>Moraxellaceae</taxon>
        <taxon>Acinetobacter</taxon>
        <taxon>Acinetobacter calcoaceticus/baumannii complex</taxon>
    </lineage>
</organism>
<gene>
    <name evidence="1" type="ordered locus">ACICU_01862</name>
</gene>
<evidence type="ECO:0000313" key="1">
    <source>
        <dbReference type="EMBL" id="ACC57174.1"/>
    </source>
</evidence>
<reference evidence="1 2" key="1">
    <citation type="journal article" date="2008" name="Antimicrob. Agents Chemother.">
        <title>Whole-genome pyrosequencing of an epidemic multidrug-resistant Acinetobacter baumannii strain belonging to the European clone II group.</title>
        <authorList>
            <person name="Iacono M."/>
            <person name="Villa L."/>
            <person name="Fortini D."/>
            <person name="Bordoni R."/>
            <person name="Imperi F."/>
            <person name="Bonnal R.J."/>
            <person name="Sicheritz-Ponten T."/>
            <person name="De Bellis G."/>
            <person name="Visca P."/>
            <person name="Cassone A."/>
            <person name="Carattoli A."/>
        </authorList>
    </citation>
    <scope>NUCLEOTIDE SEQUENCE [LARGE SCALE GENOMIC DNA]</scope>
    <source>
        <strain evidence="1 2">ACICU</strain>
    </source>
</reference>
<dbReference type="KEGG" id="abc:ACICU_01862"/>
<dbReference type="EMBL" id="CP000863">
    <property type="protein sequence ID" value="ACC57174.1"/>
    <property type="molecule type" value="Genomic_DNA"/>
</dbReference>
<evidence type="ECO:0000313" key="2">
    <source>
        <dbReference type="Proteomes" id="UP000008839"/>
    </source>
</evidence>
<proteinExistence type="predicted"/>